<accession>A0A3N5YBS6</accession>
<feature type="transmembrane region" description="Helical" evidence="1">
    <location>
        <begin position="42"/>
        <end position="59"/>
    </location>
</feature>
<keyword evidence="1" id="KW-0472">Membrane</keyword>
<name>A0A3N5YBS6_9ALTE</name>
<keyword evidence="3" id="KW-1185">Reference proteome</keyword>
<dbReference type="OrthoDB" id="282896at2"/>
<evidence type="ECO:0000313" key="3">
    <source>
        <dbReference type="Proteomes" id="UP000275281"/>
    </source>
</evidence>
<proteinExistence type="predicted"/>
<dbReference type="AlphaFoldDB" id="A0A3N5YBS6"/>
<evidence type="ECO:0000256" key="1">
    <source>
        <dbReference type="SAM" id="Phobius"/>
    </source>
</evidence>
<evidence type="ECO:0000313" key="2">
    <source>
        <dbReference type="EMBL" id="RPJ66545.1"/>
    </source>
</evidence>
<dbReference type="Proteomes" id="UP000275281">
    <property type="component" value="Unassembled WGS sequence"/>
</dbReference>
<sequence length="64" mass="7194">MLSNSFFLRVRQGAKIALLVGTVLLCINQYEVLFGQADFHPIKAIFGYCIPFTVFMYGSRTKAS</sequence>
<reference evidence="2 3" key="1">
    <citation type="submission" date="2018-11" db="EMBL/GenBank/DDBJ databases">
        <authorList>
            <person name="Ye M.-Q."/>
            <person name="Du Z.-J."/>
        </authorList>
    </citation>
    <scope>NUCLEOTIDE SEQUENCE [LARGE SCALE GENOMIC DNA]</scope>
    <source>
        <strain evidence="2 3">U0105</strain>
    </source>
</reference>
<protein>
    <submittedName>
        <fullName evidence="2">Dihydrolipoamide dehydrogenase</fullName>
    </submittedName>
</protein>
<keyword evidence="1" id="KW-1133">Transmembrane helix</keyword>
<organism evidence="2 3">
    <name type="scientific">Alteromonas sediminis</name>
    <dbReference type="NCBI Taxonomy" id="2259342"/>
    <lineage>
        <taxon>Bacteria</taxon>
        <taxon>Pseudomonadati</taxon>
        <taxon>Pseudomonadota</taxon>
        <taxon>Gammaproteobacteria</taxon>
        <taxon>Alteromonadales</taxon>
        <taxon>Alteromonadaceae</taxon>
        <taxon>Alteromonas/Salinimonas group</taxon>
        <taxon>Alteromonas</taxon>
    </lineage>
</organism>
<keyword evidence="1" id="KW-0812">Transmembrane</keyword>
<comment type="caution">
    <text evidence="2">The sequence shown here is derived from an EMBL/GenBank/DDBJ whole genome shotgun (WGS) entry which is preliminary data.</text>
</comment>
<feature type="transmembrane region" description="Helical" evidence="1">
    <location>
        <begin position="12"/>
        <end position="30"/>
    </location>
</feature>
<gene>
    <name evidence="2" type="ORF">DRW07_10695</name>
</gene>
<dbReference type="EMBL" id="RPOK01000003">
    <property type="protein sequence ID" value="RPJ66545.1"/>
    <property type="molecule type" value="Genomic_DNA"/>
</dbReference>